<reference evidence="4 5" key="1">
    <citation type="journal article" date="2016" name="Genome Biol. Evol.">
        <title>Divergent and convergent evolution of fungal pathogenicity.</title>
        <authorList>
            <person name="Shang Y."/>
            <person name="Xiao G."/>
            <person name="Zheng P."/>
            <person name="Cen K."/>
            <person name="Zhan S."/>
            <person name="Wang C."/>
        </authorList>
    </citation>
    <scope>NUCLEOTIDE SEQUENCE [LARGE SCALE GENOMIC DNA]</scope>
    <source>
        <strain evidence="4 5">RCEF 2490</strain>
    </source>
</reference>
<dbReference type="GO" id="GO:0050660">
    <property type="term" value="F:flavin adenine dinucleotide binding"/>
    <property type="evidence" value="ECO:0007669"/>
    <property type="project" value="InterPro"/>
</dbReference>
<dbReference type="InterPro" id="IPR012132">
    <property type="entry name" value="GMC_OxRdtase"/>
</dbReference>
<comment type="similarity">
    <text evidence="1">Belongs to the GMC oxidoreductase family.</text>
</comment>
<comment type="caution">
    <text evidence="4">The sequence shown here is derived from an EMBL/GenBank/DDBJ whole genome shotgun (WGS) entry which is preliminary data.</text>
</comment>
<dbReference type="Pfam" id="PF05199">
    <property type="entry name" value="GMC_oxred_C"/>
    <property type="match status" value="1"/>
</dbReference>
<dbReference type="Gene3D" id="3.30.410.40">
    <property type="match status" value="1"/>
</dbReference>
<dbReference type="AlphaFoldDB" id="A0A168ATN7"/>
<feature type="compositionally biased region" description="Basic and acidic residues" evidence="2">
    <location>
        <begin position="41"/>
        <end position="53"/>
    </location>
</feature>
<dbReference type="InterPro" id="IPR007867">
    <property type="entry name" value="GMC_OxRtase_C"/>
</dbReference>
<evidence type="ECO:0000256" key="2">
    <source>
        <dbReference type="SAM" id="MobiDB-lite"/>
    </source>
</evidence>
<proteinExistence type="inferred from homology"/>
<dbReference type="Gene3D" id="3.50.50.60">
    <property type="entry name" value="FAD/NAD(P)-binding domain"/>
    <property type="match status" value="1"/>
</dbReference>
<feature type="domain" description="Glucose-methanol-choline oxidoreductase C-terminal" evidence="3">
    <location>
        <begin position="217"/>
        <end position="289"/>
    </location>
</feature>
<sequence>MALNVRLASLTPTEPVTRALLPAPQTVGWASPKPPRPGRIPGREGHFREPESHRPRIPTQILLSRAAQWRISDSYELEGSSLDRAALWALHIAKLMEQNASSRGWNEQDVACRLRPIETELDALGPNSAVDAKDFVHTPNKPRATMAPINSFHVDPSSVPAGQYYSMSTFSVYPHSRGHIHITKSTKADPDLEAGEIDFGTGFLKDPFNDLPDLVYAAEDDAVIEDWAREKVKTTWHNLGMCKLGALESGGVVSSQLDVHGAEGLKVADLSIAPENVAANTGAMAMAIGEKAASFQSLCRR</sequence>
<dbReference type="Proteomes" id="UP000078544">
    <property type="component" value="Unassembled WGS sequence"/>
</dbReference>
<dbReference type="InterPro" id="IPR036188">
    <property type="entry name" value="FAD/NAD-bd_sf"/>
</dbReference>
<gene>
    <name evidence="4" type="ORF">AAL_05304</name>
</gene>
<dbReference type="PANTHER" id="PTHR11552">
    <property type="entry name" value="GLUCOSE-METHANOL-CHOLINE GMC OXIDOREDUCTASE"/>
    <property type="match status" value="1"/>
</dbReference>
<evidence type="ECO:0000256" key="1">
    <source>
        <dbReference type="ARBA" id="ARBA00010790"/>
    </source>
</evidence>
<dbReference type="SUPFAM" id="SSF54373">
    <property type="entry name" value="FAD-linked reductases, C-terminal domain"/>
    <property type="match status" value="1"/>
</dbReference>
<keyword evidence="5" id="KW-1185">Reference proteome</keyword>
<organism evidence="4 5">
    <name type="scientific">Moelleriella libera RCEF 2490</name>
    <dbReference type="NCBI Taxonomy" id="1081109"/>
    <lineage>
        <taxon>Eukaryota</taxon>
        <taxon>Fungi</taxon>
        <taxon>Dikarya</taxon>
        <taxon>Ascomycota</taxon>
        <taxon>Pezizomycotina</taxon>
        <taxon>Sordariomycetes</taxon>
        <taxon>Hypocreomycetidae</taxon>
        <taxon>Hypocreales</taxon>
        <taxon>Clavicipitaceae</taxon>
        <taxon>Moelleriella</taxon>
    </lineage>
</organism>
<protein>
    <submittedName>
        <fullName evidence="4">Glucose-methanol-choline oxidoreductase</fullName>
    </submittedName>
</protein>
<dbReference type="OrthoDB" id="5096652at2759"/>
<dbReference type="EMBL" id="AZGY01000011">
    <property type="protein sequence ID" value="KZZ94337.1"/>
    <property type="molecule type" value="Genomic_DNA"/>
</dbReference>
<dbReference type="GO" id="GO:0016614">
    <property type="term" value="F:oxidoreductase activity, acting on CH-OH group of donors"/>
    <property type="evidence" value="ECO:0007669"/>
    <property type="project" value="InterPro"/>
</dbReference>
<evidence type="ECO:0000313" key="5">
    <source>
        <dbReference type="Proteomes" id="UP000078544"/>
    </source>
</evidence>
<dbReference type="SUPFAM" id="SSF51905">
    <property type="entry name" value="FAD/NAD(P)-binding domain"/>
    <property type="match status" value="1"/>
</dbReference>
<dbReference type="PANTHER" id="PTHR11552:SF78">
    <property type="entry name" value="GLUCOSE-METHANOL-CHOLINE OXIDOREDUCTASE N-TERMINAL DOMAIN-CONTAINING PROTEIN"/>
    <property type="match status" value="1"/>
</dbReference>
<evidence type="ECO:0000259" key="3">
    <source>
        <dbReference type="Pfam" id="PF05199"/>
    </source>
</evidence>
<name>A0A168ATN7_9HYPO</name>
<accession>A0A168ATN7</accession>
<dbReference type="STRING" id="1081109.A0A168ATN7"/>
<feature type="region of interest" description="Disordered" evidence="2">
    <location>
        <begin position="25"/>
        <end position="53"/>
    </location>
</feature>
<evidence type="ECO:0000313" key="4">
    <source>
        <dbReference type="EMBL" id="KZZ94337.1"/>
    </source>
</evidence>